<keyword evidence="3" id="KW-1185">Reference proteome</keyword>
<sequence>MFGGGLLGIIFFGLIIYAIFTLITAPGSMKIGITGEMTPWRFLTKKYARGEISDEEYVRKKAMLLNA</sequence>
<evidence type="ECO:0000313" key="2">
    <source>
        <dbReference type="EMBL" id="AYO31003.1"/>
    </source>
</evidence>
<dbReference type="Proteomes" id="UP000280960">
    <property type="component" value="Chromosome"/>
</dbReference>
<feature type="transmembrane region" description="Helical" evidence="1">
    <location>
        <begin position="6"/>
        <end position="25"/>
    </location>
</feature>
<name>A0A3G2R6I6_9FIRM</name>
<gene>
    <name evidence="2" type="ORF">D2962_10640</name>
</gene>
<evidence type="ECO:0000256" key="1">
    <source>
        <dbReference type="SAM" id="Phobius"/>
    </source>
</evidence>
<dbReference type="AlphaFoldDB" id="A0A3G2R6I6"/>
<proteinExistence type="predicted"/>
<evidence type="ECO:0000313" key="3">
    <source>
        <dbReference type="Proteomes" id="UP000280960"/>
    </source>
</evidence>
<dbReference type="KEGG" id="bacg:D2962_10640"/>
<keyword evidence="1" id="KW-1133">Transmembrane helix</keyword>
<keyword evidence="1" id="KW-0812">Transmembrane</keyword>
<reference evidence="2 3" key="1">
    <citation type="submission" date="2018-10" db="EMBL/GenBank/DDBJ databases">
        <authorList>
            <person name="Zhang X."/>
        </authorList>
    </citation>
    <scope>NUCLEOTIDE SEQUENCE [LARGE SCALE GENOMIC DNA]</scope>
    <source>
        <strain evidence="2 3">SK-G1</strain>
    </source>
</reference>
<organism evidence="2 3">
    <name type="scientific">Biomaibacter acetigenes</name>
    <dbReference type="NCBI Taxonomy" id="2316383"/>
    <lineage>
        <taxon>Bacteria</taxon>
        <taxon>Bacillati</taxon>
        <taxon>Bacillota</taxon>
        <taxon>Clostridia</taxon>
        <taxon>Thermosediminibacterales</taxon>
        <taxon>Tepidanaerobacteraceae</taxon>
        <taxon>Biomaibacter</taxon>
    </lineage>
</organism>
<dbReference type="EMBL" id="CP033169">
    <property type="protein sequence ID" value="AYO31003.1"/>
    <property type="molecule type" value="Genomic_DNA"/>
</dbReference>
<protein>
    <submittedName>
        <fullName evidence="2">SHOCT domain-containing protein</fullName>
    </submittedName>
</protein>
<accession>A0A3G2R6I6</accession>
<keyword evidence="1" id="KW-0472">Membrane</keyword>